<dbReference type="PRINTS" id="PR00775">
    <property type="entry name" value="HEATSHOCK90"/>
</dbReference>
<dbReference type="GO" id="GO:0051082">
    <property type="term" value="F:unfolded protein binding"/>
    <property type="evidence" value="ECO:0007669"/>
    <property type="project" value="InterPro"/>
</dbReference>
<feature type="binding site" evidence="5">
    <location>
        <position position="46"/>
    </location>
    <ligand>
        <name>ATP</name>
        <dbReference type="ChEBI" id="CHEBI:30616"/>
    </ligand>
</feature>
<comment type="similarity">
    <text evidence="1">Belongs to the heat shock protein 90 family.</text>
</comment>
<dbReference type="GO" id="GO:0005524">
    <property type="term" value="F:ATP binding"/>
    <property type="evidence" value="ECO:0007669"/>
    <property type="project" value="UniProtKB-KW"/>
</dbReference>
<dbReference type="InterPro" id="IPR020575">
    <property type="entry name" value="Hsp90_N"/>
</dbReference>
<dbReference type="Gene3D" id="3.30.230.80">
    <property type="match status" value="1"/>
</dbReference>
<evidence type="ECO:0000256" key="5">
    <source>
        <dbReference type="PIRSR" id="PIRSR002583-1"/>
    </source>
</evidence>
<dbReference type="SUPFAM" id="SSF55874">
    <property type="entry name" value="ATPase domain of HSP90 chaperone/DNA topoisomerase II/histidine kinase"/>
    <property type="match status" value="1"/>
</dbReference>
<comment type="caution">
    <text evidence="6">The sequence shown here is derived from an EMBL/GenBank/DDBJ whole genome shotgun (WGS) entry which is preliminary data.</text>
</comment>
<dbReference type="EMBL" id="RCUY01000017">
    <property type="protein sequence ID" value="RLP78817.1"/>
    <property type="molecule type" value="Genomic_DNA"/>
</dbReference>
<dbReference type="InterPro" id="IPR020568">
    <property type="entry name" value="Ribosomal_Su5_D2-typ_SF"/>
</dbReference>
<dbReference type="Proteomes" id="UP000269438">
    <property type="component" value="Unassembled WGS sequence"/>
</dbReference>
<dbReference type="InterPro" id="IPR036890">
    <property type="entry name" value="HATPase_C_sf"/>
</dbReference>
<evidence type="ECO:0000256" key="1">
    <source>
        <dbReference type="ARBA" id="ARBA00008239"/>
    </source>
</evidence>
<evidence type="ECO:0000256" key="3">
    <source>
        <dbReference type="ARBA" id="ARBA00022840"/>
    </source>
</evidence>
<evidence type="ECO:0000313" key="6">
    <source>
        <dbReference type="EMBL" id="RLP78817.1"/>
    </source>
</evidence>
<proteinExistence type="inferred from homology"/>
<keyword evidence="3 5" id="KW-0067">ATP-binding</keyword>
<gene>
    <name evidence="6" type="ORF">D9V34_17210</name>
</gene>
<accession>A0A3L7AEY5</accession>
<reference evidence="6 7" key="1">
    <citation type="submission" date="2018-10" db="EMBL/GenBank/DDBJ databases">
        <authorList>
            <person name="Li J."/>
        </authorList>
    </citation>
    <scope>NUCLEOTIDE SEQUENCE [LARGE SCALE GENOMIC DNA]</scope>
    <source>
        <strain evidence="6 7">JCM 11654</strain>
    </source>
</reference>
<dbReference type="GO" id="GO:0016887">
    <property type="term" value="F:ATP hydrolysis activity"/>
    <property type="evidence" value="ECO:0007669"/>
    <property type="project" value="InterPro"/>
</dbReference>
<name>A0A3L7AEY5_9MICO</name>
<dbReference type="PIRSF" id="PIRSF002583">
    <property type="entry name" value="Hsp90"/>
    <property type="match status" value="1"/>
</dbReference>
<dbReference type="Gene3D" id="3.30.565.10">
    <property type="entry name" value="Histidine kinase-like ATPase, C-terminal domain"/>
    <property type="match status" value="1"/>
</dbReference>
<feature type="binding site" evidence="5">
    <location>
        <position position="42"/>
    </location>
    <ligand>
        <name>ATP</name>
        <dbReference type="ChEBI" id="CHEBI:30616"/>
    </ligand>
</feature>
<keyword evidence="7" id="KW-1185">Reference proteome</keyword>
<dbReference type="NCBIfam" id="NF010683">
    <property type="entry name" value="PRK14083.1"/>
    <property type="match status" value="1"/>
</dbReference>
<feature type="binding site" evidence="5">
    <location>
        <position position="81"/>
    </location>
    <ligand>
        <name>ATP</name>
        <dbReference type="ChEBI" id="CHEBI:30616"/>
    </ligand>
</feature>
<dbReference type="PANTHER" id="PTHR11528">
    <property type="entry name" value="HEAT SHOCK PROTEIN 90 FAMILY MEMBER"/>
    <property type="match status" value="1"/>
</dbReference>
<evidence type="ECO:0000313" key="7">
    <source>
        <dbReference type="Proteomes" id="UP000269438"/>
    </source>
</evidence>
<dbReference type="AlphaFoldDB" id="A0A3L7AEY5"/>
<dbReference type="OrthoDB" id="9802640at2"/>
<keyword evidence="4" id="KW-0143">Chaperone</keyword>
<evidence type="ECO:0000256" key="4">
    <source>
        <dbReference type="ARBA" id="ARBA00023186"/>
    </source>
</evidence>
<dbReference type="SUPFAM" id="SSF54211">
    <property type="entry name" value="Ribosomal protein S5 domain 2-like"/>
    <property type="match status" value="1"/>
</dbReference>
<evidence type="ECO:0000256" key="2">
    <source>
        <dbReference type="ARBA" id="ARBA00022741"/>
    </source>
</evidence>
<organism evidence="6 7">
    <name type="scientific">Mycetocola lacteus</name>
    <dbReference type="NCBI Taxonomy" id="76637"/>
    <lineage>
        <taxon>Bacteria</taxon>
        <taxon>Bacillati</taxon>
        <taxon>Actinomycetota</taxon>
        <taxon>Actinomycetes</taxon>
        <taxon>Micrococcales</taxon>
        <taxon>Microbacteriaceae</taxon>
        <taxon>Mycetocola</taxon>
    </lineage>
</organism>
<dbReference type="RefSeq" id="WP_121689696.1">
    <property type="nucleotide sequence ID" value="NZ_RCUY01000017.1"/>
</dbReference>
<dbReference type="GO" id="GO:0140662">
    <property type="term" value="F:ATP-dependent protein folding chaperone"/>
    <property type="evidence" value="ECO:0007669"/>
    <property type="project" value="InterPro"/>
</dbReference>
<feature type="binding site" evidence="5">
    <location>
        <position position="173"/>
    </location>
    <ligand>
        <name>ATP</name>
        <dbReference type="ChEBI" id="CHEBI:30616"/>
    </ligand>
</feature>
<dbReference type="InterPro" id="IPR001404">
    <property type="entry name" value="Hsp90_fam"/>
</dbReference>
<sequence>MSLDTPETSTPASARPFQVDLRGVVDLLSRHIYSSPQVYLRELLQNGRDAVTARQKLPDAPAGLLRISPVTDADPVFRFTDNGVGLTATQAAELLSTVGRSSKRDEVLNLRREDFLGQFGVGLLSCFMVSDEIVVRSRSAHGEAPIEWRGHSNGTFSVRELSEAEAAGLPVGTEISLRPRPDDATLLSPARVRELTERFGRYLPVDVQLEQGDRSWESVTIPAPFLEPVAAGSAHEEAQLALGTELLGARPLASIEIVVPGTETRGIAYVLPYAPPPSARQASRVYLGRMLLDERVEDLLPDWAFFVRCVINTDGLSPTASRESFVNNEALEYTRTEIGNALRRWIMLQATTAPHVLSGLVSVHQLALKSMAVHDDELAALMLPWLKIETSAGDTTIGEHLERFGELRYTDTVDEFRQVAAIASPESPVVNGGYVYDAALLRQIPALTGQSVTRIEVSDELDSLEAPPLHERQLTAAVEARAEEALTTVQTRVSIRSFQPADLPALYVADQAVLRRIERTKAADIAPGLWSQVISTNDRLLTGKNSGEGERDVRARLCLNWSSPLVRRLAELDDPLVFRRSIELLYAQAMLAGHRPLTTTDRALMTGALTDLVQLSIGLGDQNPTD</sequence>
<keyword evidence="2 5" id="KW-0547">Nucleotide-binding</keyword>
<protein>
    <submittedName>
        <fullName evidence="6">HSP90 family protein</fullName>
    </submittedName>
</protein>